<dbReference type="RefSeq" id="XP_062730283.1">
    <property type="nucleotide sequence ID" value="XM_062879546.1"/>
</dbReference>
<proteinExistence type="predicted"/>
<dbReference type="Gene3D" id="2.60.120.330">
    <property type="entry name" value="B-lactam Antibiotic, Isopenicillin N Synthase, Chain"/>
    <property type="match status" value="1"/>
</dbReference>
<reference evidence="1 2" key="1">
    <citation type="journal article" date="2023" name="bioRxiv">
        <title>High-quality genome assemblies of four members of thePodospora anserinaspecies complex.</title>
        <authorList>
            <person name="Ament-Velasquez S.L."/>
            <person name="Vogan A.A."/>
            <person name="Wallerman O."/>
            <person name="Hartmann F."/>
            <person name="Gautier V."/>
            <person name="Silar P."/>
            <person name="Giraud T."/>
            <person name="Johannesson H."/>
        </authorList>
    </citation>
    <scope>NUCLEOTIDE SEQUENCE [LARGE SCALE GENOMIC DNA]</scope>
    <source>
        <strain evidence="1 2">CBS 112042</strain>
    </source>
</reference>
<evidence type="ECO:0008006" key="3">
    <source>
        <dbReference type="Google" id="ProtNLM"/>
    </source>
</evidence>
<dbReference type="InterPro" id="IPR027443">
    <property type="entry name" value="IPNS-like_sf"/>
</dbReference>
<dbReference type="EMBL" id="JAFFGZ010000007">
    <property type="protein sequence ID" value="KAK4641307.1"/>
    <property type="molecule type" value="Genomic_DNA"/>
</dbReference>
<keyword evidence="2" id="KW-1185">Reference proteome</keyword>
<sequence length="266" mass="30118">MTFKMAIDPPTSSTKTLELEVVRYEQLRSNDNVEVRKLAQALSDQGMLFLDLQKSTAKQFLKDLQTVIQHQRAFFEQPQEEKSKYHTGIRYNGFYTSPIGVEKIHLGRKEQMAGDRSQLPEALQLVADKVENVSSFIDKILREIGMTLASSMDEPFPASLQDATRPGQSHLTLGISKARAGTPLMDGHTDDGFLTLTFYDEPFLEVLDRSTNEWKLVEVNCNMPILNVAAQSAKNSGGRLYNPWHRVKMGENEINLVMFDLFEDSN</sequence>
<evidence type="ECO:0000313" key="2">
    <source>
        <dbReference type="Proteomes" id="UP001322138"/>
    </source>
</evidence>
<dbReference type="GeneID" id="87899028"/>
<gene>
    <name evidence="1" type="ORF">QC761_503115</name>
</gene>
<dbReference type="Proteomes" id="UP001322138">
    <property type="component" value="Unassembled WGS sequence"/>
</dbReference>
<dbReference type="SUPFAM" id="SSF51197">
    <property type="entry name" value="Clavaminate synthase-like"/>
    <property type="match status" value="1"/>
</dbReference>
<organism evidence="1 2">
    <name type="scientific">Podospora bellae-mahoneyi</name>
    <dbReference type="NCBI Taxonomy" id="2093777"/>
    <lineage>
        <taxon>Eukaryota</taxon>
        <taxon>Fungi</taxon>
        <taxon>Dikarya</taxon>
        <taxon>Ascomycota</taxon>
        <taxon>Pezizomycotina</taxon>
        <taxon>Sordariomycetes</taxon>
        <taxon>Sordariomycetidae</taxon>
        <taxon>Sordariales</taxon>
        <taxon>Podosporaceae</taxon>
        <taxon>Podospora</taxon>
    </lineage>
</organism>
<comment type="caution">
    <text evidence="1">The sequence shown here is derived from an EMBL/GenBank/DDBJ whole genome shotgun (WGS) entry which is preliminary data.</text>
</comment>
<accession>A0ABR0FEG3</accession>
<name>A0ABR0FEG3_9PEZI</name>
<evidence type="ECO:0000313" key="1">
    <source>
        <dbReference type="EMBL" id="KAK4641307.1"/>
    </source>
</evidence>
<protein>
    <recommendedName>
        <fullName evidence="3">Isopenicillin N synthase-like Fe(2+) 2OG dioxygenase domain-containing protein</fullName>
    </recommendedName>
</protein>